<dbReference type="InterPro" id="IPR029058">
    <property type="entry name" value="AB_hydrolase_fold"/>
</dbReference>
<dbReference type="STRING" id="294746.A5DGM7"/>
<evidence type="ECO:0000313" key="3">
    <source>
        <dbReference type="Proteomes" id="UP000001997"/>
    </source>
</evidence>
<name>A5DGM7_PICGU</name>
<dbReference type="KEGG" id="pgu:PGUG_02428"/>
<reference evidence="2 3" key="1">
    <citation type="journal article" date="2009" name="Nature">
        <title>Evolution of pathogenicity and sexual reproduction in eight Candida genomes.</title>
        <authorList>
            <person name="Butler G."/>
            <person name="Rasmussen M.D."/>
            <person name="Lin M.F."/>
            <person name="Santos M.A."/>
            <person name="Sakthikumar S."/>
            <person name="Munro C.A."/>
            <person name="Rheinbay E."/>
            <person name="Grabherr M."/>
            <person name="Forche A."/>
            <person name="Reedy J.L."/>
            <person name="Agrafioti I."/>
            <person name="Arnaud M.B."/>
            <person name="Bates S."/>
            <person name="Brown A.J."/>
            <person name="Brunke S."/>
            <person name="Costanzo M.C."/>
            <person name="Fitzpatrick D.A."/>
            <person name="de Groot P.W."/>
            <person name="Harris D."/>
            <person name="Hoyer L.L."/>
            <person name="Hube B."/>
            <person name="Klis F.M."/>
            <person name="Kodira C."/>
            <person name="Lennard N."/>
            <person name="Logue M.E."/>
            <person name="Martin R."/>
            <person name="Neiman A.M."/>
            <person name="Nikolaou E."/>
            <person name="Quail M.A."/>
            <person name="Quinn J."/>
            <person name="Santos M.C."/>
            <person name="Schmitzberger F.F."/>
            <person name="Sherlock G."/>
            <person name="Shah P."/>
            <person name="Silverstein K.A."/>
            <person name="Skrzypek M.S."/>
            <person name="Soll D."/>
            <person name="Staggs R."/>
            <person name="Stansfield I."/>
            <person name="Stumpf M.P."/>
            <person name="Sudbery P.E."/>
            <person name="Srikantha T."/>
            <person name="Zeng Q."/>
            <person name="Berman J."/>
            <person name="Berriman M."/>
            <person name="Heitman J."/>
            <person name="Gow N.A."/>
            <person name="Lorenz M.C."/>
            <person name="Birren B.W."/>
            <person name="Kellis M."/>
            <person name="Cuomo C.A."/>
        </authorList>
    </citation>
    <scope>NUCLEOTIDE SEQUENCE [LARGE SCALE GENOMIC DNA]</scope>
    <source>
        <strain evidence="3">ATCC 6260 / CBS 566 / DSM 6381 / JCM 1539 / NBRC 10279 / NRRL Y-324</strain>
    </source>
</reference>
<dbReference type="SUPFAM" id="SSF53474">
    <property type="entry name" value="alpha/beta-Hydrolases"/>
    <property type="match status" value="1"/>
</dbReference>
<dbReference type="AlphaFoldDB" id="A5DGM7"/>
<organism evidence="2 3">
    <name type="scientific">Meyerozyma guilliermondii (strain ATCC 6260 / CBS 566 / DSM 6381 / JCM 1539 / NBRC 10279 / NRRL Y-324)</name>
    <name type="common">Yeast</name>
    <name type="synonym">Candida guilliermondii</name>
    <dbReference type="NCBI Taxonomy" id="294746"/>
    <lineage>
        <taxon>Eukaryota</taxon>
        <taxon>Fungi</taxon>
        <taxon>Dikarya</taxon>
        <taxon>Ascomycota</taxon>
        <taxon>Saccharomycotina</taxon>
        <taxon>Pichiomycetes</taxon>
        <taxon>Debaryomycetaceae</taxon>
        <taxon>Meyerozyma</taxon>
    </lineage>
</organism>
<dbReference type="InterPro" id="IPR000387">
    <property type="entry name" value="Tyr_Pase_dom"/>
</dbReference>
<dbReference type="PROSITE" id="PS00383">
    <property type="entry name" value="TYR_PHOSPHATASE_1"/>
    <property type="match status" value="1"/>
</dbReference>
<sequence length="631" mass="70799">MSKEFEVNIKGVSGTFAVPPSVDNPNHLAEGEAPASKRAVLILHGQSGHRNYCYQRDLAEALGKQLGLYTLRIDFRGCGSSADNDDPFLGRTLDQDMEDIQACAEYLVSGNNEVGIKFSIASIVSHSRGSTAMLLWALSQSEPQHENHPRPENWLPVKVESLVNCSSRFDSAAIAKRFPLFDLSFDMMPQYCLRHGKWQEVMVTRHELLSQAQTEMEDLKYLDPSVPVLSIYGLEDRVLEPTDPSGMANALSRGPGTHNIYLIPDADHNFQGLHPIETEVDAEEYNPDNLPLNRKKLVNYNSVVVEHILNYLGPDARAQRSSELCGNVSTIPRWKQVDGVSNFRDIGGWRITNPARQLSHVPPNSFYYVQPGFAYRAANMSSITSQGLATMRNLRIKVVFDLRSDSECQHDGIASDLESVGITRVHAPVYANDNFSPEAIAMRYSNLMSSWHTFVKVYQDMLKFGVNAFRTIFEHVRDKGTSFVVHCSAGKDRTGIIVMLMLLLTGLDKNTIAQEYELTTIGLKPDHERIQEKFLFTVEKFKKKVENANELLAKGRSGWTIEKDGFDNLISSRYEAMLNTIDQFHEDYGSVENYMKEHLGFNDQDLVKIYNNLVTVSANPGGADASSRAKF</sequence>
<dbReference type="HOGENOM" id="CLU_444876_0_0_1"/>
<dbReference type="VEuPathDB" id="FungiDB:PGUG_02428"/>
<dbReference type="GO" id="GO:0004721">
    <property type="term" value="F:phosphoprotein phosphatase activity"/>
    <property type="evidence" value="ECO:0007669"/>
    <property type="project" value="InterPro"/>
</dbReference>
<accession>A5DGM7</accession>
<dbReference type="InParanoid" id="A5DGM7"/>
<protein>
    <recommendedName>
        <fullName evidence="1">Tyrosine specific protein phosphatases domain-containing protein</fullName>
    </recommendedName>
</protein>
<dbReference type="InterPro" id="IPR016130">
    <property type="entry name" value="Tyr_Pase_AS"/>
</dbReference>
<dbReference type="PANTHER" id="PTHR31126:SF1">
    <property type="entry name" value="TYROSINE SPECIFIC PROTEIN PHOSPHATASES DOMAIN-CONTAINING PROTEIN"/>
    <property type="match status" value="1"/>
</dbReference>
<dbReference type="OrthoDB" id="449382at2759"/>
<dbReference type="eggNOG" id="KOG4667">
    <property type="taxonomic scope" value="Eukaryota"/>
</dbReference>
<evidence type="ECO:0000313" key="2">
    <source>
        <dbReference type="EMBL" id="EDK38330.2"/>
    </source>
</evidence>
<dbReference type="InterPro" id="IPR026893">
    <property type="entry name" value="Tyr/Ser_Pase_IphP-type"/>
</dbReference>
<evidence type="ECO:0000259" key="1">
    <source>
        <dbReference type="PROSITE" id="PS50056"/>
    </source>
</evidence>
<dbReference type="InterPro" id="IPR029021">
    <property type="entry name" value="Prot-tyrosine_phosphatase-like"/>
</dbReference>
<dbReference type="EMBL" id="CH408157">
    <property type="protein sequence ID" value="EDK38330.2"/>
    <property type="molecule type" value="Genomic_DNA"/>
</dbReference>
<dbReference type="Gene3D" id="3.90.190.10">
    <property type="entry name" value="Protein tyrosine phosphatase superfamily"/>
    <property type="match status" value="1"/>
</dbReference>
<dbReference type="GeneID" id="5126589"/>
<dbReference type="OMA" id="RNYCYQK"/>
<gene>
    <name evidence="2" type="ORF">PGUG_02428</name>
</gene>
<proteinExistence type="predicted"/>
<dbReference type="Gene3D" id="3.40.50.1820">
    <property type="entry name" value="alpha/beta hydrolase"/>
    <property type="match status" value="1"/>
</dbReference>
<dbReference type="PROSITE" id="PS50056">
    <property type="entry name" value="TYR_PHOSPHATASE_2"/>
    <property type="match status" value="1"/>
</dbReference>
<feature type="domain" description="Tyrosine specific protein phosphatases" evidence="1">
    <location>
        <begin position="452"/>
        <end position="531"/>
    </location>
</feature>
<dbReference type="Proteomes" id="UP000001997">
    <property type="component" value="Unassembled WGS sequence"/>
</dbReference>
<dbReference type="Pfam" id="PF13350">
    <property type="entry name" value="Y_phosphatase3"/>
    <property type="match status" value="1"/>
</dbReference>
<dbReference type="PANTHER" id="PTHR31126">
    <property type="entry name" value="TYROSINE-PROTEIN PHOSPHATASE"/>
    <property type="match status" value="1"/>
</dbReference>
<dbReference type="SUPFAM" id="SSF52799">
    <property type="entry name" value="(Phosphotyrosine protein) phosphatases II"/>
    <property type="match status" value="1"/>
</dbReference>
<dbReference type="RefSeq" id="XP_001484699.2">
    <property type="nucleotide sequence ID" value="XM_001484649.1"/>
</dbReference>
<keyword evidence="3" id="KW-1185">Reference proteome</keyword>